<dbReference type="InterPro" id="IPR021424">
    <property type="entry name" value="PorA"/>
</dbReference>
<reference evidence="3" key="2">
    <citation type="submission" date="2021-04" db="EMBL/GenBank/DDBJ databases">
        <authorList>
            <person name="Gilroy R."/>
        </authorList>
    </citation>
    <scope>NUCLEOTIDE SEQUENCE</scope>
    <source>
        <strain evidence="3">CHK32-1732</strain>
    </source>
</reference>
<keyword evidence="2" id="KW-0472">Membrane</keyword>
<sequence>MKKVLSHVAIILGAALLVLALALPMYVVPKGKIIPKDIESATVTKVSPGTLLNAGALAEDEPVAGKENDPECRGEDKVVSCFIMKDTDLQSQRFVRAQDPADDDVVTLEAGGTVYRADAPEPENLVSAEIDRVTLDRKNAFPVDEPTSTLNITAPGPDGENVNEDVPAFTRDGLQFQFPFDTEKKAYPFFDHRLMETNDIDFVDEEKMDGETVYRFEQQVGPTEMYPNVRSMLEGDGELSEADEQSLGSLKLAFPAAKWGLTPDEVEGWDPDEDDARGNDDEDADAEGSEDEDGEGSSDLGPEVEMSRYYTVNRVLRVQPDTGVIVHGSEEVWMYYARNDEEAAEIYEDDNREAELADPKRTAIYYPGEFNDETHENQMNRAKDALGTLTTMGTIVPWGAGIIGVILLVIGFVLARSAGKHRG</sequence>
<feature type="compositionally biased region" description="Acidic residues" evidence="1">
    <location>
        <begin position="264"/>
        <end position="296"/>
    </location>
</feature>
<reference evidence="3" key="1">
    <citation type="journal article" date="2021" name="PeerJ">
        <title>Extensive microbial diversity within the chicken gut microbiome revealed by metagenomics and culture.</title>
        <authorList>
            <person name="Gilroy R."/>
            <person name="Ravi A."/>
            <person name="Getino M."/>
            <person name="Pursley I."/>
            <person name="Horton D.L."/>
            <person name="Alikhan N.F."/>
            <person name="Baker D."/>
            <person name="Gharbi K."/>
            <person name="Hall N."/>
            <person name="Watson M."/>
            <person name="Adriaenssens E.M."/>
            <person name="Foster-Nyarko E."/>
            <person name="Jarju S."/>
            <person name="Secka A."/>
            <person name="Antonio M."/>
            <person name="Oren A."/>
            <person name="Chaudhuri R.R."/>
            <person name="La Ragione R."/>
            <person name="Hildebrand F."/>
            <person name="Pallen M.J."/>
        </authorList>
    </citation>
    <scope>NUCLEOTIDE SEQUENCE</scope>
    <source>
        <strain evidence="3">CHK32-1732</strain>
    </source>
</reference>
<dbReference type="AlphaFoldDB" id="A0A9D1UKA6"/>
<keyword evidence="2" id="KW-1133">Transmembrane helix</keyword>
<proteinExistence type="predicted"/>
<evidence type="ECO:0000256" key="1">
    <source>
        <dbReference type="SAM" id="MobiDB-lite"/>
    </source>
</evidence>
<evidence type="ECO:0000313" key="4">
    <source>
        <dbReference type="Proteomes" id="UP000824190"/>
    </source>
</evidence>
<evidence type="ECO:0000256" key="2">
    <source>
        <dbReference type="SAM" id="Phobius"/>
    </source>
</evidence>
<protein>
    <submittedName>
        <fullName evidence="3">DUF3068 domain-containing protein</fullName>
    </submittedName>
</protein>
<gene>
    <name evidence="3" type="ORF">H9870_05230</name>
</gene>
<dbReference type="EMBL" id="DXGC01000049">
    <property type="protein sequence ID" value="HIW91049.1"/>
    <property type="molecule type" value="Genomic_DNA"/>
</dbReference>
<feature type="region of interest" description="Disordered" evidence="1">
    <location>
        <begin position="262"/>
        <end position="304"/>
    </location>
</feature>
<accession>A0A9D1UKA6</accession>
<evidence type="ECO:0000313" key="3">
    <source>
        <dbReference type="EMBL" id="HIW91049.1"/>
    </source>
</evidence>
<name>A0A9D1UKA6_9CORY</name>
<comment type="caution">
    <text evidence="3">The sequence shown here is derived from an EMBL/GenBank/DDBJ whole genome shotgun (WGS) entry which is preliminary data.</text>
</comment>
<organism evidence="3 4">
    <name type="scientific">Candidatus Corynebacterium avicola</name>
    <dbReference type="NCBI Taxonomy" id="2838527"/>
    <lineage>
        <taxon>Bacteria</taxon>
        <taxon>Bacillati</taxon>
        <taxon>Actinomycetota</taxon>
        <taxon>Actinomycetes</taxon>
        <taxon>Mycobacteriales</taxon>
        <taxon>Corynebacteriaceae</taxon>
        <taxon>Corynebacterium</taxon>
    </lineage>
</organism>
<dbReference type="Proteomes" id="UP000824190">
    <property type="component" value="Unassembled WGS sequence"/>
</dbReference>
<dbReference type="Pfam" id="PF11271">
    <property type="entry name" value="PorA"/>
    <property type="match status" value="1"/>
</dbReference>
<feature type="transmembrane region" description="Helical" evidence="2">
    <location>
        <begin position="395"/>
        <end position="415"/>
    </location>
</feature>
<keyword evidence="2" id="KW-0812">Transmembrane</keyword>